<dbReference type="Gramene" id="ONIVA07G11510.1">
    <property type="protein sequence ID" value="ONIVA07G11510.1"/>
    <property type="gene ID" value="ONIVA07G11510"/>
</dbReference>
<feature type="compositionally biased region" description="Polar residues" evidence="1">
    <location>
        <begin position="44"/>
        <end position="56"/>
    </location>
</feature>
<evidence type="ECO:0000313" key="3">
    <source>
        <dbReference type="Proteomes" id="UP000006591"/>
    </source>
</evidence>
<organism evidence="2">
    <name type="scientific">Oryza nivara</name>
    <name type="common">Indian wild rice</name>
    <name type="synonym">Oryza sativa f. spontanea</name>
    <dbReference type="NCBI Taxonomy" id="4536"/>
    <lineage>
        <taxon>Eukaryota</taxon>
        <taxon>Viridiplantae</taxon>
        <taxon>Streptophyta</taxon>
        <taxon>Embryophyta</taxon>
        <taxon>Tracheophyta</taxon>
        <taxon>Spermatophyta</taxon>
        <taxon>Magnoliopsida</taxon>
        <taxon>Liliopsida</taxon>
        <taxon>Poales</taxon>
        <taxon>Poaceae</taxon>
        <taxon>BOP clade</taxon>
        <taxon>Oryzoideae</taxon>
        <taxon>Oryzeae</taxon>
        <taxon>Oryzinae</taxon>
        <taxon>Oryza</taxon>
    </lineage>
</organism>
<feature type="region of interest" description="Disordered" evidence="1">
    <location>
        <begin position="43"/>
        <end position="68"/>
    </location>
</feature>
<protein>
    <submittedName>
        <fullName evidence="2">Uncharacterized protein</fullName>
    </submittedName>
</protein>
<reference evidence="2" key="1">
    <citation type="submission" date="2015-04" db="UniProtKB">
        <authorList>
            <consortium name="EnsemblPlants"/>
        </authorList>
    </citation>
    <scope>IDENTIFICATION</scope>
    <source>
        <strain evidence="2">SL10</strain>
    </source>
</reference>
<evidence type="ECO:0000313" key="2">
    <source>
        <dbReference type="EnsemblPlants" id="ONIVA07G11510.1"/>
    </source>
</evidence>
<name>A0A0E0I096_ORYNI</name>
<sequence>MLRGSKSKAKHAVTVQNWSPHFSPPLTQRRETAIIVGVAAVPSTAASGASPPQQDYSSNRGGSVSSRRVEHGARCDVFGGQRDVAVTHAGRTVVPRLKVFLFLVSAKSYYRTDDRSFFYRNL</sequence>
<feature type="compositionally biased region" description="Basic residues" evidence="1">
    <location>
        <begin position="1"/>
        <end position="11"/>
    </location>
</feature>
<keyword evidence="3" id="KW-1185">Reference proteome</keyword>
<evidence type="ECO:0000256" key="1">
    <source>
        <dbReference type="SAM" id="MobiDB-lite"/>
    </source>
</evidence>
<dbReference type="Proteomes" id="UP000006591">
    <property type="component" value="Chromosome 7"/>
</dbReference>
<proteinExistence type="predicted"/>
<dbReference type="AlphaFoldDB" id="A0A0E0I096"/>
<accession>A0A0E0I096</accession>
<dbReference type="EnsemblPlants" id="ONIVA07G11510.1">
    <property type="protein sequence ID" value="ONIVA07G11510.1"/>
    <property type="gene ID" value="ONIVA07G11510"/>
</dbReference>
<feature type="compositionally biased region" description="Low complexity" evidence="1">
    <location>
        <begin position="57"/>
        <end position="66"/>
    </location>
</feature>
<feature type="region of interest" description="Disordered" evidence="1">
    <location>
        <begin position="1"/>
        <end position="26"/>
    </location>
</feature>
<reference evidence="2" key="2">
    <citation type="submission" date="2018-04" db="EMBL/GenBank/DDBJ databases">
        <title>OnivRS2 (Oryza nivara Reference Sequence Version 2).</title>
        <authorList>
            <person name="Zhang J."/>
            <person name="Kudrna D."/>
            <person name="Lee S."/>
            <person name="Talag J."/>
            <person name="Rajasekar S."/>
            <person name="Welchert J."/>
            <person name="Hsing Y.-I."/>
            <person name="Wing R.A."/>
        </authorList>
    </citation>
    <scope>NUCLEOTIDE SEQUENCE [LARGE SCALE GENOMIC DNA]</scope>
    <source>
        <strain evidence="2">SL10</strain>
    </source>
</reference>
<dbReference type="HOGENOM" id="CLU_2030489_0_0_1"/>